<reference evidence="1 2" key="1">
    <citation type="journal article" date="2016" name="Nat. Commun.">
        <title>Thousands of microbial genomes shed light on interconnected biogeochemical processes in an aquifer system.</title>
        <authorList>
            <person name="Anantharaman K."/>
            <person name="Brown C.T."/>
            <person name="Hug L.A."/>
            <person name="Sharon I."/>
            <person name="Castelle C.J."/>
            <person name="Probst A.J."/>
            <person name="Thomas B.C."/>
            <person name="Singh A."/>
            <person name="Wilkins M.J."/>
            <person name="Karaoz U."/>
            <person name="Brodie E.L."/>
            <person name="Williams K.H."/>
            <person name="Hubbard S.S."/>
            <person name="Banfield J.F."/>
        </authorList>
    </citation>
    <scope>NUCLEOTIDE SEQUENCE [LARGE SCALE GENOMIC DNA]</scope>
</reference>
<evidence type="ECO:0000313" key="1">
    <source>
        <dbReference type="EMBL" id="OGM10981.1"/>
    </source>
</evidence>
<dbReference type="EMBL" id="MGFS01000027">
    <property type="protein sequence ID" value="OGM10981.1"/>
    <property type="molecule type" value="Genomic_DNA"/>
</dbReference>
<sequence length="96" mass="10845">MGERGEIRKILAYTETVGLTEAIDQAVKKIDEVEQRLGPGGRADIFDSQTGEHVVRIEPESSVTSTGYGRVYSDAWDRMMERRREREAKGQRGTDD</sequence>
<dbReference type="Proteomes" id="UP000177053">
    <property type="component" value="Unassembled WGS sequence"/>
</dbReference>
<proteinExistence type="predicted"/>
<comment type="caution">
    <text evidence="1">The sequence shown here is derived from an EMBL/GenBank/DDBJ whole genome shotgun (WGS) entry which is preliminary data.</text>
</comment>
<accession>A0A1F7X7L8</accession>
<evidence type="ECO:0000313" key="2">
    <source>
        <dbReference type="Proteomes" id="UP000177053"/>
    </source>
</evidence>
<protein>
    <submittedName>
        <fullName evidence="1">Uncharacterized protein</fullName>
    </submittedName>
</protein>
<dbReference type="AlphaFoldDB" id="A0A1F7X7L8"/>
<gene>
    <name evidence="1" type="ORF">A2Z22_03885</name>
</gene>
<name>A0A1F7X7L8_9BACT</name>
<organism evidence="1 2">
    <name type="scientific">Candidatus Woesebacteria bacterium RBG_16_34_12</name>
    <dbReference type="NCBI Taxonomy" id="1802480"/>
    <lineage>
        <taxon>Bacteria</taxon>
        <taxon>Candidatus Woeseibacteriota</taxon>
    </lineage>
</organism>